<dbReference type="Gene3D" id="1.10.10.10">
    <property type="entry name" value="Winged helix-like DNA-binding domain superfamily/Winged helix DNA-binding domain"/>
    <property type="match status" value="1"/>
</dbReference>
<dbReference type="Gene3D" id="6.10.250.690">
    <property type="match status" value="1"/>
</dbReference>
<dbReference type="GO" id="GO:0000156">
    <property type="term" value="F:phosphorelay response regulator activity"/>
    <property type="evidence" value="ECO:0007669"/>
    <property type="project" value="TreeGrafter"/>
</dbReference>
<accession>A0A9D1TRB6</accession>
<feature type="domain" description="OmpR/PhoB-type" evidence="9">
    <location>
        <begin position="116"/>
        <end position="213"/>
    </location>
</feature>
<keyword evidence="2" id="KW-0805">Transcription regulation</keyword>
<dbReference type="InterPro" id="IPR039420">
    <property type="entry name" value="WalR-like"/>
</dbReference>
<keyword evidence="4" id="KW-0804">Transcription</keyword>
<dbReference type="PANTHER" id="PTHR48111:SF37">
    <property type="entry name" value="RESPONSE REGULATOR PROTEIN CARR"/>
    <property type="match status" value="1"/>
</dbReference>
<evidence type="ECO:0000256" key="4">
    <source>
        <dbReference type="ARBA" id="ARBA00023163"/>
    </source>
</evidence>
<feature type="DNA-binding region" description="OmpR/PhoB-type" evidence="7">
    <location>
        <begin position="116"/>
        <end position="213"/>
    </location>
</feature>
<dbReference type="PROSITE" id="PS51755">
    <property type="entry name" value="OMPR_PHOB"/>
    <property type="match status" value="1"/>
</dbReference>
<evidence type="ECO:0000256" key="5">
    <source>
        <dbReference type="ARBA" id="ARBA00024867"/>
    </source>
</evidence>
<dbReference type="Proteomes" id="UP000823990">
    <property type="component" value="Unassembled WGS sequence"/>
</dbReference>
<dbReference type="GO" id="GO:0005829">
    <property type="term" value="C:cytosol"/>
    <property type="evidence" value="ECO:0007669"/>
    <property type="project" value="TreeGrafter"/>
</dbReference>
<evidence type="ECO:0000313" key="10">
    <source>
        <dbReference type="EMBL" id="HIW02645.1"/>
    </source>
</evidence>
<dbReference type="Pfam" id="PF00486">
    <property type="entry name" value="Trans_reg_C"/>
    <property type="match status" value="1"/>
</dbReference>
<dbReference type="PANTHER" id="PTHR48111">
    <property type="entry name" value="REGULATOR OF RPOS"/>
    <property type="match status" value="1"/>
</dbReference>
<dbReference type="CDD" id="cd00383">
    <property type="entry name" value="trans_reg_C"/>
    <property type="match status" value="1"/>
</dbReference>
<proteinExistence type="predicted"/>
<dbReference type="InterPro" id="IPR011006">
    <property type="entry name" value="CheY-like_superfamily"/>
</dbReference>
<dbReference type="Gene3D" id="3.40.50.2300">
    <property type="match status" value="1"/>
</dbReference>
<dbReference type="SUPFAM" id="SSF52172">
    <property type="entry name" value="CheY-like"/>
    <property type="match status" value="1"/>
</dbReference>
<evidence type="ECO:0000259" key="9">
    <source>
        <dbReference type="PROSITE" id="PS51755"/>
    </source>
</evidence>
<dbReference type="InterPro" id="IPR001789">
    <property type="entry name" value="Sig_transdc_resp-reg_receiver"/>
</dbReference>
<feature type="domain" description="Response regulatory" evidence="8">
    <location>
        <begin position="3"/>
        <end position="111"/>
    </location>
</feature>
<keyword evidence="6" id="KW-0597">Phosphoprotein</keyword>
<reference evidence="10" key="2">
    <citation type="submission" date="2021-04" db="EMBL/GenBank/DDBJ databases">
        <authorList>
            <person name="Gilroy R."/>
        </authorList>
    </citation>
    <scope>NUCLEOTIDE SEQUENCE</scope>
    <source>
        <strain evidence="10">12435</strain>
    </source>
</reference>
<reference evidence="10" key="1">
    <citation type="journal article" date="2021" name="PeerJ">
        <title>Extensive microbial diversity within the chicken gut microbiome revealed by metagenomics and culture.</title>
        <authorList>
            <person name="Gilroy R."/>
            <person name="Ravi A."/>
            <person name="Getino M."/>
            <person name="Pursley I."/>
            <person name="Horton D.L."/>
            <person name="Alikhan N.F."/>
            <person name="Baker D."/>
            <person name="Gharbi K."/>
            <person name="Hall N."/>
            <person name="Watson M."/>
            <person name="Adriaenssens E.M."/>
            <person name="Foster-Nyarko E."/>
            <person name="Jarju S."/>
            <person name="Secka A."/>
            <person name="Antonio M."/>
            <person name="Oren A."/>
            <person name="Chaudhuri R.R."/>
            <person name="La Ragione R."/>
            <person name="Hildebrand F."/>
            <person name="Pallen M.J."/>
        </authorList>
    </citation>
    <scope>NUCLEOTIDE SEQUENCE</scope>
    <source>
        <strain evidence="10">12435</strain>
    </source>
</reference>
<evidence type="ECO:0000256" key="6">
    <source>
        <dbReference type="PROSITE-ProRule" id="PRU00169"/>
    </source>
</evidence>
<organism evidence="10 11">
    <name type="scientific">Candidatus Protoclostridium stercorigallinarum</name>
    <dbReference type="NCBI Taxonomy" id="2838741"/>
    <lineage>
        <taxon>Bacteria</taxon>
        <taxon>Bacillati</taxon>
        <taxon>Bacillota</taxon>
        <taxon>Clostridia</taxon>
        <taxon>Candidatus Protoclostridium</taxon>
    </lineage>
</organism>
<feature type="modified residue" description="4-aspartylphosphate" evidence="6">
    <location>
        <position position="47"/>
    </location>
</feature>
<evidence type="ECO:0000256" key="1">
    <source>
        <dbReference type="ARBA" id="ARBA00018672"/>
    </source>
</evidence>
<dbReference type="InterPro" id="IPR001867">
    <property type="entry name" value="OmpR/PhoB-type_DNA-bd"/>
</dbReference>
<dbReference type="GO" id="GO:0032993">
    <property type="term" value="C:protein-DNA complex"/>
    <property type="evidence" value="ECO:0007669"/>
    <property type="project" value="TreeGrafter"/>
</dbReference>
<gene>
    <name evidence="10" type="ORF">H9892_04835</name>
</gene>
<dbReference type="GO" id="GO:0006355">
    <property type="term" value="P:regulation of DNA-templated transcription"/>
    <property type="evidence" value="ECO:0007669"/>
    <property type="project" value="InterPro"/>
</dbReference>
<evidence type="ECO:0000256" key="3">
    <source>
        <dbReference type="ARBA" id="ARBA00023125"/>
    </source>
</evidence>
<dbReference type="PROSITE" id="PS50110">
    <property type="entry name" value="RESPONSE_REGULATORY"/>
    <property type="match status" value="1"/>
</dbReference>
<dbReference type="AlphaFoldDB" id="A0A9D1TRB6"/>
<dbReference type="EMBL" id="DXHS01000076">
    <property type="protein sequence ID" value="HIW02645.1"/>
    <property type="molecule type" value="Genomic_DNA"/>
</dbReference>
<dbReference type="InterPro" id="IPR036388">
    <property type="entry name" value="WH-like_DNA-bd_sf"/>
</dbReference>
<dbReference type="Pfam" id="PF00072">
    <property type="entry name" value="Response_reg"/>
    <property type="match status" value="1"/>
</dbReference>
<sequence length="216" mass="23506">MSVILLIEDDDAVYGEIERLLTSHGYDVVNGCCGDNISGAYDLALLDIGLPGASGYDICETVRRTHDCPIVFLTALESSESELKGFASGADDYIRKPFDPGVLLARIARLLRVPEKSSVTCLGITLDVTRMEASAAGGSTVLSRSEFLLLRRLMEKRGIVTRRELTECLWDGEEYVGENTLRVEIYRLRGRLAAIGAGVSLEAVRGEGYVLKGGEK</sequence>
<dbReference type="SMART" id="SM00862">
    <property type="entry name" value="Trans_reg_C"/>
    <property type="match status" value="1"/>
</dbReference>
<comment type="caution">
    <text evidence="10">The sequence shown here is derived from an EMBL/GenBank/DDBJ whole genome shotgun (WGS) entry which is preliminary data.</text>
</comment>
<evidence type="ECO:0000313" key="11">
    <source>
        <dbReference type="Proteomes" id="UP000823990"/>
    </source>
</evidence>
<protein>
    <recommendedName>
        <fullName evidence="1">Stage 0 sporulation protein A homolog</fullName>
    </recommendedName>
</protein>
<keyword evidence="3 7" id="KW-0238">DNA-binding</keyword>
<dbReference type="InterPro" id="IPR016032">
    <property type="entry name" value="Sig_transdc_resp-reg_C-effctor"/>
</dbReference>
<dbReference type="SUPFAM" id="SSF46894">
    <property type="entry name" value="C-terminal effector domain of the bipartite response regulators"/>
    <property type="match status" value="1"/>
</dbReference>
<evidence type="ECO:0000256" key="7">
    <source>
        <dbReference type="PROSITE-ProRule" id="PRU01091"/>
    </source>
</evidence>
<evidence type="ECO:0000256" key="2">
    <source>
        <dbReference type="ARBA" id="ARBA00023015"/>
    </source>
</evidence>
<dbReference type="GO" id="GO:0000976">
    <property type="term" value="F:transcription cis-regulatory region binding"/>
    <property type="evidence" value="ECO:0007669"/>
    <property type="project" value="TreeGrafter"/>
</dbReference>
<name>A0A9D1TRB6_9FIRM</name>
<dbReference type="SMART" id="SM00448">
    <property type="entry name" value="REC"/>
    <property type="match status" value="1"/>
</dbReference>
<comment type="function">
    <text evidence="5">May play the central regulatory role in sporulation. It may be an element of the effector pathway responsible for the activation of sporulation genes in response to nutritional stress. Spo0A may act in concert with spo0H (a sigma factor) to control the expression of some genes that are critical to the sporulation process.</text>
</comment>
<evidence type="ECO:0000259" key="8">
    <source>
        <dbReference type="PROSITE" id="PS50110"/>
    </source>
</evidence>